<name>A0AAV5VW50_9BILA</name>
<reference evidence="1" key="1">
    <citation type="submission" date="2023-10" db="EMBL/GenBank/DDBJ databases">
        <title>Genome assembly of Pristionchus species.</title>
        <authorList>
            <person name="Yoshida K."/>
            <person name="Sommer R.J."/>
        </authorList>
    </citation>
    <scope>NUCLEOTIDE SEQUENCE</scope>
    <source>
        <strain evidence="1">RS5133</strain>
    </source>
</reference>
<accession>A0AAV5VW50</accession>
<feature type="non-terminal residue" evidence="1">
    <location>
        <position position="94"/>
    </location>
</feature>
<gene>
    <name evidence="1" type="ORF">PFISCL1PPCAC_13464</name>
</gene>
<dbReference type="Proteomes" id="UP001432322">
    <property type="component" value="Unassembled WGS sequence"/>
</dbReference>
<dbReference type="EMBL" id="BTSY01000004">
    <property type="protein sequence ID" value="GMT22167.1"/>
    <property type="molecule type" value="Genomic_DNA"/>
</dbReference>
<evidence type="ECO:0000313" key="2">
    <source>
        <dbReference type="Proteomes" id="UP001432322"/>
    </source>
</evidence>
<sequence length="94" mass="10716">DFKRGLFVNDGFWPSQADDGTVFCVNQWKSEPIYVNYVRNYDSTRTLTRTDYDEITATKSWTGDIRSCACFGSALFFLADKTCAAVSVKWKCSK</sequence>
<organism evidence="1 2">
    <name type="scientific">Pristionchus fissidentatus</name>
    <dbReference type="NCBI Taxonomy" id="1538716"/>
    <lineage>
        <taxon>Eukaryota</taxon>
        <taxon>Metazoa</taxon>
        <taxon>Ecdysozoa</taxon>
        <taxon>Nematoda</taxon>
        <taxon>Chromadorea</taxon>
        <taxon>Rhabditida</taxon>
        <taxon>Rhabditina</taxon>
        <taxon>Diplogasteromorpha</taxon>
        <taxon>Diplogasteroidea</taxon>
        <taxon>Neodiplogasteridae</taxon>
        <taxon>Pristionchus</taxon>
    </lineage>
</organism>
<dbReference type="AlphaFoldDB" id="A0AAV5VW50"/>
<proteinExistence type="predicted"/>
<protein>
    <submittedName>
        <fullName evidence="1">Uncharacterized protein</fullName>
    </submittedName>
</protein>
<evidence type="ECO:0000313" key="1">
    <source>
        <dbReference type="EMBL" id="GMT22167.1"/>
    </source>
</evidence>
<comment type="caution">
    <text evidence="1">The sequence shown here is derived from an EMBL/GenBank/DDBJ whole genome shotgun (WGS) entry which is preliminary data.</text>
</comment>
<feature type="non-terminal residue" evidence="1">
    <location>
        <position position="1"/>
    </location>
</feature>
<keyword evidence="2" id="KW-1185">Reference proteome</keyword>